<dbReference type="EMBL" id="BAAADV010000008">
    <property type="protein sequence ID" value="GAA0682739.1"/>
    <property type="molecule type" value="Genomic_DNA"/>
</dbReference>
<keyword evidence="4" id="KW-1185">Reference proteome</keyword>
<feature type="region of interest" description="Disordered" evidence="1">
    <location>
        <begin position="182"/>
        <end position="208"/>
    </location>
</feature>
<comment type="caution">
    <text evidence="3">The sequence shown here is derived from an EMBL/GenBank/DDBJ whole genome shotgun (WGS) entry which is preliminary data.</text>
</comment>
<organism evidence="3 4">
    <name type="scientific">Natronoarchaeum mannanilyticum</name>
    <dbReference type="NCBI Taxonomy" id="926360"/>
    <lineage>
        <taxon>Archaea</taxon>
        <taxon>Methanobacteriati</taxon>
        <taxon>Methanobacteriota</taxon>
        <taxon>Stenosarchaea group</taxon>
        <taxon>Halobacteria</taxon>
        <taxon>Halobacteriales</taxon>
        <taxon>Natronoarchaeaceae</taxon>
    </lineage>
</organism>
<feature type="domain" description="NrS-1 polymerase-like HBD" evidence="2">
    <location>
        <begin position="243"/>
        <end position="308"/>
    </location>
</feature>
<sequence length="420" mass="47158">MSETTIIDSDALPAGIRTREQWVCWREEHRDGKPTKIPVTPSTGSFASSTDPDTWAKFATALEYAETGDADGVGFVFTEDDPYVGVDLDDCRDPESEDVDNTARDIIKRLDSFTEISPSGTGYHVLTKGDLPDGRNRKGSVELYDNARFFTVTGDHVDGTPSRIAHRQDALVAIHSEYIQDTNGEASESGHSRTDIEDAETDKGSDVSTDLTDEELIEKATNASNGAKFERLWNGHTGSYESQSEADMALCCMLAFWTGGEQTQMDRLFRQSGLIRPKWDEVHYADGSTYGEKTIERAIANTSEFYDPDATDESNRPNSSTEKPAADEGSDSSERTWVYLTEKNRLLADRVDELEARLEQKNERIDQLEAEIERLTPERTDRDRERQQVHEDQSTSTREDNSGSETASIWRRTKQLFESD</sequence>
<feature type="region of interest" description="Disordered" evidence="1">
    <location>
        <begin position="303"/>
        <end position="335"/>
    </location>
</feature>
<feature type="region of interest" description="Disordered" evidence="1">
    <location>
        <begin position="362"/>
        <end position="420"/>
    </location>
</feature>
<gene>
    <name evidence="3" type="ORF">GCM10009020_35060</name>
</gene>
<dbReference type="InterPro" id="IPR054468">
    <property type="entry name" value="NrSPol-like_HBD"/>
</dbReference>
<reference evidence="3 4" key="1">
    <citation type="journal article" date="2019" name="Int. J. Syst. Evol. Microbiol.">
        <title>The Global Catalogue of Microorganisms (GCM) 10K type strain sequencing project: providing services to taxonomists for standard genome sequencing and annotation.</title>
        <authorList>
            <consortium name="The Broad Institute Genomics Platform"/>
            <consortium name="The Broad Institute Genome Sequencing Center for Infectious Disease"/>
            <person name="Wu L."/>
            <person name="Ma J."/>
        </authorList>
    </citation>
    <scope>NUCLEOTIDE SEQUENCE [LARGE SCALE GENOMIC DNA]</scope>
    <source>
        <strain evidence="3 4">JCM 16328</strain>
    </source>
</reference>
<dbReference type="CDD" id="cd14686">
    <property type="entry name" value="bZIP"/>
    <property type="match status" value="1"/>
</dbReference>
<feature type="compositionally biased region" description="Basic and acidic residues" evidence="1">
    <location>
        <begin position="188"/>
        <end position="205"/>
    </location>
</feature>
<feature type="compositionally biased region" description="Basic and acidic residues" evidence="1">
    <location>
        <begin position="362"/>
        <end position="401"/>
    </location>
</feature>
<dbReference type="Proteomes" id="UP001500420">
    <property type="component" value="Unassembled WGS sequence"/>
</dbReference>
<protein>
    <recommendedName>
        <fullName evidence="2">NrS-1 polymerase-like HBD domain-containing protein</fullName>
    </recommendedName>
</protein>
<evidence type="ECO:0000313" key="4">
    <source>
        <dbReference type="Proteomes" id="UP001500420"/>
    </source>
</evidence>
<evidence type="ECO:0000259" key="2">
    <source>
        <dbReference type="Pfam" id="PF22763"/>
    </source>
</evidence>
<dbReference type="AlphaFoldDB" id="A0AAV3TF69"/>
<dbReference type="Pfam" id="PF22763">
    <property type="entry name" value="NrS1-1_pol-like_HBD"/>
    <property type="match status" value="1"/>
</dbReference>
<dbReference type="RefSeq" id="WP_343775885.1">
    <property type="nucleotide sequence ID" value="NZ_BAAADV010000008.1"/>
</dbReference>
<accession>A0AAV3TF69</accession>
<evidence type="ECO:0000256" key="1">
    <source>
        <dbReference type="SAM" id="MobiDB-lite"/>
    </source>
</evidence>
<name>A0AAV3TF69_9EURY</name>
<evidence type="ECO:0000313" key="3">
    <source>
        <dbReference type="EMBL" id="GAA0682739.1"/>
    </source>
</evidence>
<proteinExistence type="predicted"/>